<dbReference type="SUPFAM" id="SSF49478">
    <property type="entry name" value="Cna protein B-type domain"/>
    <property type="match status" value="1"/>
</dbReference>
<reference evidence="1 2" key="1">
    <citation type="journal article" date="2016" name="Nat. Commun.">
        <title>Thousands of microbial genomes shed light on interconnected biogeochemical processes in an aquifer system.</title>
        <authorList>
            <person name="Anantharaman K."/>
            <person name="Brown C.T."/>
            <person name="Hug L.A."/>
            <person name="Sharon I."/>
            <person name="Castelle C.J."/>
            <person name="Probst A.J."/>
            <person name="Thomas B.C."/>
            <person name="Singh A."/>
            <person name="Wilkins M.J."/>
            <person name="Karaoz U."/>
            <person name="Brodie E.L."/>
            <person name="Williams K.H."/>
            <person name="Hubbard S.S."/>
            <person name="Banfield J.F."/>
        </authorList>
    </citation>
    <scope>NUCLEOTIDE SEQUENCE [LARGE SCALE GENOMIC DNA]</scope>
</reference>
<protein>
    <recommendedName>
        <fullName evidence="3">Carboxypeptidase regulatory-like domain-containing protein</fullName>
    </recommendedName>
</protein>
<dbReference type="AlphaFoldDB" id="A0A1F6NFZ5"/>
<dbReference type="EMBL" id="MFQS01000030">
    <property type="protein sequence ID" value="OGH82759.1"/>
    <property type="molecule type" value="Genomic_DNA"/>
</dbReference>
<comment type="caution">
    <text evidence="1">The sequence shown here is derived from an EMBL/GenBank/DDBJ whole genome shotgun (WGS) entry which is preliminary data.</text>
</comment>
<evidence type="ECO:0000313" key="1">
    <source>
        <dbReference type="EMBL" id="OGH82759.1"/>
    </source>
</evidence>
<dbReference type="InterPro" id="IPR013783">
    <property type="entry name" value="Ig-like_fold"/>
</dbReference>
<name>A0A1F6NFZ5_9BACT</name>
<sequence>MKKTISIVAATICLIIGYVLGNFVPLNQLGFNLFTKLDPGIKGDAILEVTLIMDNGLPLENVEVDLADQPGAPPAGGVAITDQNGLAVFNVKPGKYFVFFNDNNFPKNVKSPELQPVEVKSGEINKIEILMTLK</sequence>
<evidence type="ECO:0000313" key="2">
    <source>
        <dbReference type="Proteomes" id="UP000176300"/>
    </source>
</evidence>
<gene>
    <name evidence="1" type="ORF">A2373_03905</name>
</gene>
<accession>A0A1F6NFZ5</accession>
<dbReference type="Proteomes" id="UP000176300">
    <property type="component" value="Unassembled WGS sequence"/>
</dbReference>
<proteinExistence type="predicted"/>
<dbReference type="Gene3D" id="2.60.40.10">
    <property type="entry name" value="Immunoglobulins"/>
    <property type="match status" value="1"/>
</dbReference>
<organism evidence="1 2">
    <name type="scientific">Candidatus Magasanikbacteria bacterium RIFOXYB1_FULL_40_15</name>
    <dbReference type="NCBI Taxonomy" id="1798697"/>
    <lineage>
        <taxon>Bacteria</taxon>
        <taxon>Candidatus Magasanikiibacteriota</taxon>
    </lineage>
</organism>
<evidence type="ECO:0008006" key="3">
    <source>
        <dbReference type="Google" id="ProtNLM"/>
    </source>
</evidence>